<accession>A0A0K1PQC2</accession>
<name>A0A0K1PQC2_9BACT</name>
<evidence type="ECO:0000313" key="1">
    <source>
        <dbReference type="EMBL" id="AKU95718.1"/>
    </source>
</evidence>
<dbReference type="PANTHER" id="PTHR21666">
    <property type="entry name" value="PEPTIDASE-RELATED"/>
    <property type="match status" value="1"/>
</dbReference>
<organism evidence="1 2">
    <name type="scientific">Labilithrix luteola</name>
    <dbReference type="NCBI Taxonomy" id="1391654"/>
    <lineage>
        <taxon>Bacteria</taxon>
        <taxon>Pseudomonadati</taxon>
        <taxon>Myxococcota</taxon>
        <taxon>Polyangia</taxon>
        <taxon>Polyangiales</taxon>
        <taxon>Labilitrichaceae</taxon>
        <taxon>Labilithrix</taxon>
    </lineage>
</organism>
<dbReference type="PANTHER" id="PTHR21666:SF270">
    <property type="entry name" value="MUREIN HYDROLASE ACTIVATOR ENVC"/>
    <property type="match status" value="1"/>
</dbReference>
<dbReference type="EMBL" id="CP012333">
    <property type="protein sequence ID" value="AKU95718.1"/>
    <property type="molecule type" value="Genomic_DNA"/>
</dbReference>
<proteinExistence type="predicted"/>
<gene>
    <name evidence="1" type="ORF">AKJ09_02382</name>
</gene>
<dbReference type="Proteomes" id="UP000064967">
    <property type="component" value="Chromosome"/>
</dbReference>
<dbReference type="AlphaFoldDB" id="A0A0K1PQC2"/>
<dbReference type="CDD" id="cd12797">
    <property type="entry name" value="M23_peptidase"/>
    <property type="match status" value="1"/>
</dbReference>
<reference evidence="1 2" key="1">
    <citation type="submission" date="2015-08" db="EMBL/GenBank/DDBJ databases">
        <authorList>
            <person name="Babu N.S."/>
            <person name="Beckwith C.J."/>
            <person name="Beseler K.G."/>
            <person name="Brison A."/>
            <person name="Carone J.V."/>
            <person name="Caskin T.P."/>
            <person name="Diamond M."/>
            <person name="Durham M.E."/>
            <person name="Foxe J.M."/>
            <person name="Go M."/>
            <person name="Henderson B.A."/>
            <person name="Jones I.B."/>
            <person name="McGettigan J.A."/>
            <person name="Micheletti S.J."/>
            <person name="Nasrallah M.E."/>
            <person name="Ortiz D."/>
            <person name="Piller C.R."/>
            <person name="Privatt S.R."/>
            <person name="Schneider S.L."/>
            <person name="Sharp S."/>
            <person name="Smith T.C."/>
            <person name="Stanton J.D."/>
            <person name="Ullery H.E."/>
            <person name="Wilson R.J."/>
            <person name="Serrano M.G."/>
            <person name="Buck G."/>
            <person name="Lee V."/>
            <person name="Wang Y."/>
            <person name="Carvalho R."/>
            <person name="Voegtly L."/>
            <person name="Shi R."/>
            <person name="Duckworth R."/>
            <person name="Johnson A."/>
            <person name="Loviza R."/>
            <person name="Walstead R."/>
            <person name="Shah Z."/>
            <person name="Kiflezghi M."/>
            <person name="Wade K."/>
            <person name="Ball S.L."/>
            <person name="Bradley K.W."/>
            <person name="Asai D.J."/>
            <person name="Bowman C.A."/>
            <person name="Russell D.A."/>
            <person name="Pope W.H."/>
            <person name="Jacobs-Sera D."/>
            <person name="Hendrix R.W."/>
            <person name="Hatfull G.F."/>
        </authorList>
    </citation>
    <scope>NUCLEOTIDE SEQUENCE [LARGE SCALE GENOMIC DNA]</scope>
    <source>
        <strain evidence="1 2">DSM 27648</strain>
    </source>
</reference>
<dbReference type="SUPFAM" id="SSF51261">
    <property type="entry name" value="Duplicated hybrid motif"/>
    <property type="match status" value="1"/>
</dbReference>
<keyword evidence="2" id="KW-1185">Reference proteome</keyword>
<protein>
    <submittedName>
        <fullName evidence="1">Uncharacterized protein</fullName>
    </submittedName>
</protein>
<sequence>MGSAGILGLVVVGGCSSADSLSESVSSTAEAYRVEDPALACGTPTPVRGENMTTSGVNAVLQEWSDSIAAMPASATKTDLTNRLLTNVQGPSAAYPDVTERTNFLRGVRAPLPMSLPFGTQSSGYQVTGLATWLYDNGGNHGGVDFWRGSVTGSDDPSFDVLAVADGKVIGVYFDGPPGGGGNTIVIEHTGANGKKIYSFYMHLRNGATNDSNAVKNMDCHGIEACAWYKIAANKVPLANWWGTNADVIPVQPGQNVKRGQKIARAGSTMTVMDHIDSSGNATSAWGNNHLHIYIAAPRPAPDDKKVVEVDPFGDYQMQKDGCYVMDPTTQPDKPTYYSRLFAPFLPDFHDLGWGPFTAYPDYLNGMNYAPATLSFYDKSGFKVTGSYRYSTDPYFLQVGVASSALSDYMGFNKTWIPREMRVRINGSGAPIYDFTATPKQSGESTAVWSQLSQASLDSMYQAFIVSGGYNIGDFFPYQVAGTQYYAAVFTTSASASNWMTYGRSASQALSDIANIPAGLQLAQVVADTTWSPPKFSVLARPAAGCTPHKYVDQLATGYQSALDWETAHGYVLQKVQVYASGTKFNAVFAKASGTCTAQP</sequence>
<dbReference type="InterPro" id="IPR011055">
    <property type="entry name" value="Dup_hybrid_motif"/>
</dbReference>
<dbReference type="Gene3D" id="2.70.70.10">
    <property type="entry name" value="Glucose Permease (Domain IIA)"/>
    <property type="match status" value="1"/>
</dbReference>
<dbReference type="GO" id="GO:0004222">
    <property type="term" value="F:metalloendopeptidase activity"/>
    <property type="evidence" value="ECO:0007669"/>
    <property type="project" value="TreeGrafter"/>
</dbReference>
<dbReference type="KEGG" id="llu:AKJ09_02382"/>
<dbReference type="InterPro" id="IPR050570">
    <property type="entry name" value="Cell_wall_metabolism_enzyme"/>
</dbReference>
<evidence type="ECO:0000313" key="2">
    <source>
        <dbReference type="Proteomes" id="UP000064967"/>
    </source>
</evidence>